<dbReference type="InterPro" id="IPR009003">
    <property type="entry name" value="Peptidase_S1_PA"/>
</dbReference>
<feature type="domain" description="Peptidase S1" evidence="11">
    <location>
        <begin position="63"/>
        <end position="293"/>
    </location>
</feature>
<evidence type="ECO:0000313" key="12">
    <source>
        <dbReference type="EMBL" id="KAL2712900.1"/>
    </source>
</evidence>
<dbReference type="PROSITE" id="PS50240">
    <property type="entry name" value="TRYPSIN_DOM"/>
    <property type="match status" value="1"/>
</dbReference>
<keyword evidence="3" id="KW-0222">Digestion</keyword>
<dbReference type="Gene3D" id="2.40.10.10">
    <property type="entry name" value="Trypsin-like serine proteases"/>
    <property type="match status" value="1"/>
</dbReference>
<evidence type="ECO:0000256" key="6">
    <source>
        <dbReference type="ARBA" id="ARBA00023145"/>
    </source>
</evidence>
<evidence type="ECO:0000256" key="10">
    <source>
        <dbReference type="SAM" id="SignalP"/>
    </source>
</evidence>
<keyword evidence="10" id="KW-0732">Signal</keyword>
<dbReference type="CDD" id="cd00190">
    <property type="entry name" value="Tryp_SPc"/>
    <property type="match status" value="1"/>
</dbReference>
<dbReference type="InterPro" id="IPR050430">
    <property type="entry name" value="Peptidase_S1"/>
</dbReference>
<accession>A0ABD1ZZD5</accession>
<sequence>MIKLLVLISFLSSSVTSDTFGSVEIFRCKDNYNKRYADIIVLFECHTDYYRKRISLKSVGQRIIGGEDAVIEEYPFAVSLQNNVTIFGHNVLHFCGGSIISDTWIITSAQCALRQDHINVREFHIRAGSTYYYKDGTIYNVEKIVVHPAFNYQNYDFDVGLVKLKRKIVFDELKQPIKLSEKDQIIKNGTEITIVGWGATRNLGPYSENLKKTNLQKISNEECMLAYGYQVTNRMFCIIANNHKPCVGDSGAPAIINNTLIGVASWSEACGFSYPTAYTNLSYMIDWIKEETAIS</sequence>
<dbReference type="AlphaFoldDB" id="A0ABD1ZZD5"/>
<keyword evidence="7" id="KW-1015">Disulfide bond</keyword>
<gene>
    <name evidence="12" type="ORF">V1478_017491</name>
</gene>
<keyword evidence="13" id="KW-1185">Reference proteome</keyword>
<evidence type="ECO:0000256" key="8">
    <source>
        <dbReference type="ARBA" id="ARBA00036320"/>
    </source>
</evidence>
<dbReference type="PANTHER" id="PTHR24276:SF97">
    <property type="entry name" value="GH13245P2-RELATED"/>
    <property type="match status" value="1"/>
</dbReference>
<evidence type="ECO:0000256" key="7">
    <source>
        <dbReference type="ARBA" id="ARBA00023157"/>
    </source>
</evidence>
<evidence type="ECO:0000256" key="1">
    <source>
        <dbReference type="ARBA" id="ARBA00007664"/>
    </source>
</evidence>
<dbReference type="InterPro" id="IPR001314">
    <property type="entry name" value="Peptidase_S1A"/>
</dbReference>
<dbReference type="GO" id="GO:0004252">
    <property type="term" value="F:serine-type endopeptidase activity"/>
    <property type="evidence" value="ECO:0007669"/>
    <property type="project" value="UniProtKB-EC"/>
</dbReference>
<dbReference type="SMART" id="SM00020">
    <property type="entry name" value="Tryp_SPc"/>
    <property type="match status" value="1"/>
</dbReference>
<comment type="similarity">
    <text evidence="1">Belongs to the peptidase S1 family.</text>
</comment>
<dbReference type="GO" id="GO:0007586">
    <property type="term" value="P:digestion"/>
    <property type="evidence" value="ECO:0007669"/>
    <property type="project" value="UniProtKB-KW"/>
</dbReference>
<name>A0ABD1ZZD5_VESSQ</name>
<feature type="signal peptide" evidence="10">
    <location>
        <begin position="1"/>
        <end position="17"/>
    </location>
</feature>
<comment type="caution">
    <text evidence="12">The sequence shown here is derived from an EMBL/GenBank/DDBJ whole genome shotgun (WGS) entry which is preliminary data.</text>
</comment>
<organism evidence="12 13">
    <name type="scientific">Vespula squamosa</name>
    <name type="common">Southern yellow jacket</name>
    <name type="synonym">Wasp</name>
    <dbReference type="NCBI Taxonomy" id="30214"/>
    <lineage>
        <taxon>Eukaryota</taxon>
        <taxon>Metazoa</taxon>
        <taxon>Ecdysozoa</taxon>
        <taxon>Arthropoda</taxon>
        <taxon>Hexapoda</taxon>
        <taxon>Insecta</taxon>
        <taxon>Pterygota</taxon>
        <taxon>Neoptera</taxon>
        <taxon>Endopterygota</taxon>
        <taxon>Hymenoptera</taxon>
        <taxon>Apocrita</taxon>
        <taxon>Aculeata</taxon>
        <taxon>Vespoidea</taxon>
        <taxon>Vespidae</taxon>
        <taxon>Vespinae</taxon>
        <taxon>Vespula</taxon>
    </lineage>
</organism>
<dbReference type="GO" id="GO:0006508">
    <property type="term" value="P:proteolysis"/>
    <property type="evidence" value="ECO:0007669"/>
    <property type="project" value="UniProtKB-KW"/>
</dbReference>
<dbReference type="InterPro" id="IPR043504">
    <property type="entry name" value="Peptidase_S1_PA_chymotrypsin"/>
</dbReference>
<evidence type="ECO:0000256" key="2">
    <source>
        <dbReference type="ARBA" id="ARBA00022670"/>
    </source>
</evidence>
<protein>
    <recommendedName>
        <fullName evidence="9">trypsin</fullName>
        <ecNumber evidence="9">3.4.21.4</ecNumber>
    </recommendedName>
</protein>
<dbReference type="EMBL" id="JAUDFV010000164">
    <property type="protein sequence ID" value="KAL2712900.1"/>
    <property type="molecule type" value="Genomic_DNA"/>
</dbReference>
<evidence type="ECO:0000256" key="5">
    <source>
        <dbReference type="ARBA" id="ARBA00022825"/>
    </source>
</evidence>
<dbReference type="EC" id="3.4.21.4" evidence="9"/>
<comment type="catalytic activity">
    <reaction evidence="8">
        <text>Preferential cleavage: Arg-|-Xaa, Lys-|-Xaa.</text>
        <dbReference type="EC" id="3.4.21.4"/>
    </reaction>
</comment>
<evidence type="ECO:0000256" key="4">
    <source>
        <dbReference type="ARBA" id="ARBA00022801"/>
    </source>
</evidence>
<evidence type="ECO:0000256" key="3">
    <source>
        <dbReference type="ARBA" id="ARBA00022757"/>
    </source>
</evidence>
<keyword evidence="2" id="KW-0645">Protease</keyword>
<keyword evidence="6" id="KW-0865">Zymogen</keyword>
<feature type="chain" id="PRO_5044842559" description="trypsin" evidence="10">
    <location>
        <begin position="18"/>
        <end position="295"/>
    </location>
</feature>
<evidence type="ECO:0000259" key="11">
    <source>
        <dbReference type="PROSITE" id="PS50240"/>
    </source>
</evidence>
<dbReference type="Pfam" id="PF00089">
    <property type="entry name" value="Trypsin"/>
    <property type="match status" value="1"/>
</dbReference>
<evidence type="ECO:0000313" key="13">
    <source>
        <dbReference type="Proteomes" id="UP001607302"/>
    </source>
</evidence>
<dbReference type="PRINTS" id="PR00722">
    <property type="entry name" value="CHYMOTRYPSIN"/>
</dbReference>
<reference evidence="12 13" key="1">
    <citation type="journal article" date="2024" name="Ann. Entomol. Soc. Am.">
        <title>Genomic analyses of the southern and eastern yellowjacket wasps (Hymenoptera: Vespidae) reveal evolutionary signatures of social life.</title>
        <authorList>
            <person name="Catto M.A."/>
            <person name="Caine P.B."/>
            <person name="Orr S.E."/>
            <person name="Hunt B.G."/>
            <person name="Goodisman M.A.D."/>
        </authorList>
    </citation>
    <scope>NUCLEOTIDE SEQUENCE [LARGE SCALE GENOMIC DNA]</scope>
    <source>
        <strain evidence="12">233</strain>
        <tissue evidence="12">Head and thorax</tissue>
    </source>
</reference>
<dbReference type="FunFam" id="2.40.10.10:FF:000068">
    <property type="entry name" value="transmembrane protease serine 2"/>
    <property type="match status" value="1"/>
</dbReference>
<evidence type="ECO:0000256" key="9">
    <source>
        <dbReference type="ARBA" id="ARBA00038868"/>
    </source>
</evidence>
<keyword evidence="5" id="KW-0720">Serine protease</keyword>
<dbReference type="PANTHER" id="PTHR24276">
    <property type="entry name" value="POLYSERASE-RELATED"/>
    <property type="match status" value="1"/>
</dbReference>
<keyword evidence="4" id="KW-0378">Hydrolase</keyword>
<dbReference type="SUPFAM" id="SSF50494">
    <property type="entry name" value="Trypsin-like serine proteases"/>
    <property type="match status" value="1"/>
</dbReference>
<proteinExistence type="inferred from homology"/>
<dbReference type="InterPro" id="IPR001254">
    <property type="entry name" value="Trypsin_dom"/>
</dbReference>
<dbReference type="Proteomes" id="UP001607302">
    <property type="component" value="Unassembled WGS sequence"/>
</dbReference>